<evidence type="ECO:0000313" key="3">
    <source>
        <dbReference type="Proteomes" id="UP000018851"/>
    </source>
</evidence>
<dbReference type="SUPFAM" id="SSF53474">
    <property type="entry name" value="alpha/beta-Hydrolases"/>
    <property type="match status" value="1"/>
</dbReference>
<dbReference type="Pfam" id="PF00561">
    <property type="entry name" value="Abhydrolase_1"/>
    <property type="match status" value="1"/>
</dbReference>
<keyword evidence="3" id="KW-1185">Reference proteome</keyword>
<dbReference type="STRING" id="1123269.NX02_26035"/>
<dbReference type="KEGG" id="ssan:NX02_26035"/>
<dbReference type="HOGENOM" id="CLU_071821_0_0_5"/>
<feature type="domain" description="AB hydrolase-1" evidence="1">
    <location>
        <begin position="81"/>
        <end position="131"/>
    </location>
</feature>
<dbReference type="InterPro" id="IPR000073">
    <property type="entry name" value="AB_hydrolase_1"/>
</dbReference>
<reference evidence="2 3" key="1">
    <citation type="submission" date="2013-07" db="EMBL/GenBank/DDBJ databases">
        <title>Completed genome of Sphingomonas sanxanigenens NX02.</title>
        <authorList>
            <person name="Ma T."/>
            <person name="Huang H."/>
            <person name="Wu M."/>
            <person name="Li X."/>
            <person name="Li G."/>
        </authorList>
    </citation>
    <scope>NUCLEOTIDE SEQUENCE [LARGE SCALE GENOMIC DNA]</scope>
    <source>
        <strain evidence="2 3">NX02</strain>
    </source>
</reference>
<dbReference type="Proteomes" id="UP000018851">
    <property type="component" value="Chromosome"/>
</dbReference>
<proteinExistence type="predicted"/>
<dbReference type="eggNOG" id="COG1075">
    <property type="taxonomic scope" value="Bacteria"/>
</dbReference>
<sequence length="230" mass="25139">MAEARSFAQLARNRSIAHPCATGRDGGGAPVLVLPGFLASDGSTRALRRTLTAANYHAFGWGAGRNFGVRADMLDRLDRRLDEISRIAPGKVSLIGWSLGGLYAREYAKFAPDRIDRVITLGTPFSGDMRANHAWMLYELIARHPVDRPPLRCVLTEKPPVPTFALWSSHDGVIAPASACGQAGERDHAIEVSCRHLGFTSDARALEAVFRALEHREEREEPELLQACAA</sequence>
<dbReference type="InterPro" id="IPR029058">
    <property type="entry name" value="AB_hydrolase_fold"/>
</dbReference>
<accession>W0AFW6</accession>
<dbReference type="Gene3D" id="3.40.50.1820">
    <property type="entry name" value="alpha/beta hydrolase"/>
    <property type="match status" value="1"/>
</dbReference>
<evidence type="ECO:0000313" key="2">
    <source>
        <dbReference type="EMBL" id="AHE56809.1"/>
    </source>
</evidence>
<dbReference type="PATRIC" id="fig|1123269.5.peg.5108"/>
<dbReference type="EMBL" id="CP006644">
    <property type="protein sequence ID" value="AHE56809.1"/>
    <property type="molecule type" value="Genomic_DNA"/>
</dbReference>
<protein>
    <recommendedName>
        <fullName evidence="1">AB hydrolase-1 domain-containing protein</fullName>
    </recommendedName>
</protein>
<dbReference type="AlphaFoldDB" id="W0AFW6"/>
<evidence type="ECO:0000259" key="1">
    <source>
        <dbReference type="Pfam" id="PF00561"/>
    </source>
</evidence>
<organism evidence="2 3">
    <name type="scientific">Sphingomonas sanxanigenens DSM 19645 = NX02</name>
    <dbReference type="NCBI Taxonomy" id="1123269"/>
    <lineage>
        <taxon>Bacteria</taxon>
        <taxon>Pseudomonadati</taxon>
        <taxon>Pseudomonadota</taxon>
        <taxon>Alphaproteobacteria</taxon>
        <taxon>Sphingomonadales</taxon>
        <taxon>Sphingomonadaceae</taxon>
        <taxon>Sphingomonas</taxon>
    </lineage>
</organism>
<name>W0AFW6_9SPHN</name>
<gene>
    <name evidence="2" type="ORF">NX02_26035</name>
</gene>